<evidence type="ECO:0000313" key="6">
    <source>
        <dbReference type="Proteomes" id="UP001060414"/>
    </source>
</evidence>
<organism evidence="5 6">
    <name type="scientific">Geoalkalibacter halelectricus</name>
    <dbReference type="NCBI Taxonomy" id="2847045"/>
    <lineage>
        <taxon>Bacteria</taxon>
        <taxon>Pseudomonadati</taxon>
        <taxon>Thermodesulfobacteriota</taxon>
        <taxon>Desulfuromonadia</taxon>
        <taxon>Desulfuromonadales</taxon>
        <taxon>Geoalkalibacteraceae</taxon>
        <taxon>Geoalkalibacter</taxon>
    </lineage>
</organism>
<dbReference type="InterPro" id="IPR012340">
    <property type="entry name" value="NA-bd_OB-fold"/>
</dbReference>
<evidence type="ECO:0000313" key="5">
    <source>
        <dbReference type="EMBL" id="UWZ79968.1"/>
    </source>
</evidence>
<dbReference type="PRINTS" id="PR00681">
    <property type="entry name" value="RIBOSOMALS1"/>
</dbReference>
<evidence type="ECO:0000256" key="2">
    <source>
        <dbReference type="ARBA" id="ARBA00022980"/>
    </source>
</evidence>
<evidence type="ECO:0000256" key="1">
    <source>
        <dbReference type="ARBA" id="ARBA00006767"/>
    </source>
</evidence>
<keyword evidence="3" id="KW-0687">Ribonucleoprotein</keyword>
<accession>A0ABY5ZLM0</accession>
<dbReference type="SUPFAM" id="SSF50249">
    <property type="entry name" value="Nucleic acid-binding proteins"/>
    <property type="match status" value="4"/>
</dbReference>
<dbReference type="PANTHER" id="PTHR10724:SF7">
    <property type="entry name" value="SMALL RIBOSOMAL SUBUNIT PROTEIN BS1C"/>
    <property type="match status" value="1"/>
</dbReference>
<feature type="domain" description="S1 motif" evidence="4">
    <location>
        <begin position="205"/>
        <end position="273"/>
    </location>
</feature>
<sequence length="405" mass="44854">MTDEIKNNHDAEEPEEDFAAMLEASLGGKAAPKLEPGQKIRAKILAFSGDWVFLDVGQKGEGVLERKEVLDEQGQPTVAVGDVLDVYFVSRAGGELRFALRLAATGRSDLEEAWKSGIPVDGRVEKEIKGGFEVRLAGQTRAFCPFSQMGLRRTEAPEEWLGRTLPFRITQYGEQGRNIVVSHRALLEEEREQQRAQLRDTLHEGMRVRGTVTSLRDFGAFVDIGGVEGLLPISEIAWGRVEDIREALHEGQEIEVCIKSIDWDKNRFSFSRRDTLADPWEEAARNFAEGSRHLGRVVRLAPFGAFVTLGEGVDGLVHISKLGGGKRINHPREVLKEGQELEVLVEKIDHEARRISLALAAQEAAEPGEADLRAYLEQDSGAGLGTLGDLLKKAQQPKKHKKGKK</sequence>
<dbReference type="SMART" id="SM00316">
    <property type="entry name" value="S1"/>
    <property type="match status" value="4"/>
</dbReference>
<reference evidence="5" key="1">
    <citation type="journal article" date="2022" name="Environ. Microbiol.">
        <title>Geoalkalibacter halelectricus SAP #1 sp. nov. possessing extracellular electron transfer and mineral#reducing capabilities from a haloalkaline environment.</title>
        <authorList>
            <person name="Yadav S."/>
            <person name="Singh R."/>
            <person name="Sundharam S.S."/>
            <person name="Chaudhary S."/>
            <person name="Krishnamurthi S."/>
            <person name="Patil S.A."/>
        </authorList>
    </citation>
    <scope>NUCLEOTIDE SEQUENCE</scope>
    <source>
        <strain evidence="5">SAP-1</strain>
    </source>
</reference>
<dbReference type="InterPro" id="IPR050437">
    <property type="entry name" value="Ribos_protein_bS1-like"/>
</dbReference>
<dbReference type="PROSITE" id="PS50126">
    <property type="entry name" value="S1"/>
    <property type="match status" value="3"/>
</dbReference>
<name>A0ABY5ZLM0_9BACT</name>
<dbReference type="Gene3D" id="2.40.50.140">
    <property type="entry name" value="Nucleic acid-binding proteins"/>
    <property type="match status" value="3"/>
</dbReference>
<dbReference type="Proteomes" id="UP001060414">
    <property type="component" value="Chromosome"/>
</dbReference>
<gene>
    <name evidence="5" type="primary">rpsA</name>
    <name evidence="5" type="ORF">L9S41_00875</name>
</gene>
<dbReference type="CDD" id="cd04465">
    <property type="entry name" value="S1_RPS1_repeat_ec2_hs2"/>
    <property type="match status" value="1"/>
</dbReference>
<dbReference type="Pfam" id="PF00575">
    <property type="entry name" value="S1"/>
    <property type="match status" value="2"/>
</dbReference>
<dbReference type="RefSeq" id="WP_260748321.1">
    <property type="nucleotide sequence ID" value="NZ_CP092109.1"/>
</dbReference>
<proteinExistence type="inferred from homology"/>
<evidence type="ECO:0000259" key="4">
    <source>
        <dbReference type="PROSITE" id="PS50126"/>
    </source>
</evidence>
<dbReference type="PANTHER" id="PTHR10724">
    <property type="entry name" value="30S RIBOSOMAL PROTEIN S1"/>
    <property type="match status" value="1"/>
</dbReference>
<protein>
    <submittedName>
        <fullName evidence="5">30S ribosomal protein S1</fullName>
    </submittedName>
</protein>
<dbReference type="InterPro" id="IPR003029">
    <property type="entry name" value="S1_domain"/>
</dbReference>
<feature type="domain" description="S1 motif" evidence="4">
    <location>
        <begin position="117"/>
        <end position="184"/>
    </location>
</feature>
<dbReference type="EMBL" id="CP092109">
    <property type="protein sequence ID" value="UWZ79968.1"/>
    <property type="molecule type" value="Genomic_DNA"/>
</dbReference>
<dbReference type="NCBIfam" id="NF005208">
    <property type="entry name" value="PRK06676.1"/>
    <property type="match status" value="1"/>
</dbReference>
<dbReference type="InterPro" id="IPR035104">
    <property type="entry name" value="Ribosomal_protein_S1-like"/>
</dbReference>
<dbReference type="CDD" id="cd05688">
    <property type="entry name" value="S1_RPS1_repeat_ec3"/>
    <property type="match status" value="1"/>
</dbReference>
<feature type="domain" description="S1 motif" evidence="4">
    <location>
        <begin position="290"/>
        <end position="360"/>
    </location>
</feature>
<keyword evidence="6" id="KW-1185">Reference proteome</keyword>
<keyword evidence="2 5" id="KW-0689">Ribosomal protein</keyword>
<comment type="similarity">
    <text evidence="1">Belongs to the bacterial ribosomal protein bS1 family.</text>
</comment>
<evidence type="ECO:0000256" key="3">
    <source>
        <dbReference type="ARBA" id="ARBA00023274"/>
    </source>
</evidence>
<dbReference type="GO" id="GO:0005840">
    <property type="term" value="C:ribosome"/>
    <property type="evidence" value="ECO:0007669"/>
    <property type="project" value="UniProtKB-KW"/>
</dbReference>